<dbReference type="InterPro" id="IPR000312">
    <property type="entry name" value="Glycosyl_Trfase_fam3"/>
</dbReference>
<organism evidence="7 8">
    <name type="scientific">Paenibacillus swuensis</name>
    <dbReference type="NCBI Taxonomy" id="1178515"/>
    <lineage>
        <taxon>Bacteria</taxon>
        <taxon>Bacillati</taxon>
        <taxon>Bacillota</taxon>
        <taxon>Bacilli</taxon>
        <taxon>Bacillales</taxon>
        <taxon>Paenibacillaceae</taxon>
        <taxon>Paenibacillus</taxon>
    </lineage>
</organism>
<sequence>MITLLKEVGRGKRGARDLTYEEARKAARLILSGEATPVQIGAFLVAERIKMESIEEIQAFVHTCKEQSQRYPMPGGLDCSGPYDGRTRTFIATIPTAFVLSACGLPVTLHGSKSLPPKWGITLSDVFSALGVPAGELPSEALTAAAEQTSLLFVPAERWCPALAQMRPYREQLGLRTVFNSAEKLLRYSEADYMVTGVFHGTVFEKMAKLVGDLGVKRGLIVQGMEGSEDLTVDKRTRTYTVNDGHCELFVIDPEVYELQTELPEVPEGYWDAQQQAATCMSVLHGNAELAYVNMVLLNSAVRLWIAEKAESIEQGVYIAKGALESGDALRQFEAWQHGVMKYS</sequence>
<evidence type="ECO:0000256" key="2">
    <source>
        <dbReference type="ARBA" id="ARBA00022679"/>
    </source>
</evidence>
<keyword evidence="1 7" id="KW-0328">Glycosyltransferase</keyword>
<gene>
    <name evidence="7" type="ORF">SY83_19565</name>
</gene>
<feature type="domain" description="Glycosyl transferase family 3 N-terminal" evidence="6">
    <location>
        <begin position="4"/>
        <end position="66"/>
    </location>
</feature>
<dbReference type="KEGG" id="pswu:SY83_19565"/>
<protein>
    <submittedName>
        <fullName evidence="7">Anthranilate phosphoribosyltransferase</fullName>
    </submittedName>
</protein>
<dbReference type="PANTHER" id="PTHR43285">
    <property type="entry name" value="ANTHRANILATE PHOSPHORIBOSYLTRANSFERASE"/>
    <property type="match status" value="1"/>
</dbReference>
<dbReference type="OrthoDB" id="9926at2"/>
<evidence type="ECO:0000259" key="6">
    <source>
        <dbReference type="Pfam" id="PF02885"/>
    </source>
</evidence>
<dbReference type="AlphaFoldDB" id="A0A172TM62"/>
<dbReference type="InterPro" id="IPR035902">
    <property type="entry name" value="Nuc_phospho_transferase"/>
</dbReference>
<evidence type="ECO:0000256" key="4">
    <source>
        <dbReference type="ARBA" id="ARBA00023141"/>
    </source>
</evidence>
<evidence type="ECO:0000313" key="7">
    <source>
        <dbReference type="EMBL" id="ANE48120.1"/>
    </source>
</evidence>
<evidence type="ECO:0000259" key="5">
    <source>
        <dbReference type="Pfam" id="PF00591"/>
    </source>
</evidence>
<dbReference type="GO" id="GO:0005829">
    <property type="term" value="C:cytosol"/>
    <property type="evidence" value="ECO:0007669"/>
    <property type="project" value="TreeGrafter"/>
</dbReference>
<dbReference type="Pfam" id="PF02885">
    <property type="entry name" value="Glycos_trans_3N"/>
    <property type="match status" value="1"/>
</dbReference>
<dbReference type="GO" id="GO:0004048">
    <property type="term" value="F:anthranilate phosphoribosyltransferase activity"/>
    <property type="evidence" value="ECO:0007669"/>
    <property type="project" value="InterPro"/>
</dbReference>
<proteinExistence type="predicted"/>
<reference evidence="7 8" key="1">
    <citation type="submission" date="2015-01" db="EMBL/GenBank/DDBJ databases">
        <title>Paenibacillus swuensis/DY6/whole genome sequencing.</title>
        <authorList>
            <person name="Kim M.K."/>
            <person name="Srinivasan S."/>
            <person name="Lee J.-J."/>
        </authorList>
    </citation>
    <scope>NUCLEOTIDE SEQUENCE [LARGE SCALE GENOMIC DNA]</scope>
    <source>
        <strain evidence="7 8">DY6</strain>
    </source>
</reference>
<evidence type="ECO:0000256" key="3">
    <source>
        <dbReference type="ARBA" id="ARBA00022822"/>
    </source>
</evidence>
<dbReference type="Pfam" id="PF00591">
    <property type="entry name" value="Glycos_transf_3"/>
    <property type="match status" value="1"/>
</dbReference>
<dbReference type="PATRIC" id="fig|1178515.4.peg.3958"/>
<dbReference type="Proteomes" id="UP000076927">
    <property type="component" value="Chromosome"/>
</dbReference>
<dbReference type="PANTHER" id="PTHR43285:SF2">
    <property type="entry name" value="ANTHRANILATE PHOSPHORIBOSYLTRANSFERASE"/>
    <property type="match status" value="1"/>
</dbReference>
<dbReference type="Gene3D" id="1.20.970.10">
    <property type="entry name" value="Transferase, Pyrimidine Nucleoside Phosphorylase, Chain C"/>
    <property type="match status" value="1"/>
</dbReference>
<evidence type="ECO:0000313" key="8">
    <source>
        <dbReference type="Proteomes" id="UP000076927"/>
    </source>
</evidence>
<evidence type="ECO:0000256" key="1">
    <source>
        <dbReference type="ARBA" id="ARBA00022676"/>
    </source>
</evidence>
<dbReference type="Gene3D" id="3.40.1030.10">
    <property type="entry name" value="Nucleoside phosphorylase/phosphoribosyltransferase catalytic domain"/>
    <property type="match status" value="1"/>
</dbReference>
<keyword evidence="8" id="KW-1185">Reference proteome</keyword>
<dbReference type="SUPFAM" id="SSF47648">
    <property type="entry name" value="Nucleoside phosphorylase/phosphoribosyltransferase N-terminal domain"/>
    <property type="match status" value="1"/>
</dbReference>
<dbReference type="RefSeq" id="WP_068609578.1">
    <property type="nucleotide sequence ID" value="NZ_CP011388.1"/>
</dbReference>
<dbReference type="STRING" id="1178515.SY83_19565"/>
<keyword evidence="3" id="KW-0822">Tryptophan biosynthesis</keyword>
<name>A0A172TM62_9BACL</name>
<keyword evidence="2 7" id="KW-0808">Transferase</keyword>
<dbReference type="InterPro" id="IPR036320">
    <property type="entry name" value="Glycosyl_Trfase_fam3_N_dom_sf"/>
</dbReference>
<keyword evidence="4" id="KW-0057">Aromatic amino acid biosynthesis</keyword>
<accession>A0A172TM62</accession>
<dbReference type="GO" id="GO:0000162">
    <property type="term" value="P:L-tryptophan biosynthetic process"/>
    <property type="evidence" value="ECO:0007669"/>
    <property type="project" value="UniProtKB-KW"/>
</dbReference>
<dbReference type="InterPro" id="IPR017459">
    <property type="entry name" value="Glycosyl_Trfase_fam3_N_dom"/>
</dbReference>
<dbReference type="EMBL" id="CP011388">
    <property type="protein sequence ID" value="ANE48120.1"/>
    <property type="molecule type" value="Genomic_DNA"/>
</dbReference>
<keyword evidence="3" id="KW-0028">Amino-acid biosynthesis</keyword>
<feature type="domain" description="Glycosyl transferase family 3" evidence="5">
    <location>
        <begin position="89"/>
        <end position="330"/>
    </location>
</feature>
<dbReference type="InterPro" id="IPR005940">
    <property type="entry name" value="Anthranilate_Pribosyl_Tfrase"/>
</dbReference>
<dbReference type="SUPFAM" id="SSF52418">
    <property type="entry name" value="Nucleoside phosphorylase/phosphoribosyltransferase catalytic domain"/>
    <property type="match status" value="1"/>
</dbReference>